<name>A0A026WHM2_OOCBI</name>
<reference evidence="2 3" key="1">
    <citation type="journal article" date="2014" name="Curr. Biol.">
        <title>The genome of the clonal raider ant Cerapachys biroi.</title>
        <authorList>
            <person name="Oxley P.R."/>
            <person name="Ji L."/>
            <person name="Fetter-Pruneda I."/>
            <person name="McKenzie S.K."/>
            <person name="Li C."/>
            <person name="Hu H."/>
            <person name="Zhang G."/>
            <person name="Kronauer D.J."/>
        </authorList>
    </citation>
    <scope>NUCLEOTIDE SEQUENCE [LARGE SCALE GENOMIC DNA]</scope>
</reference>
<dbReference type="Gene3D" id="1.10.443.10">
    <property type="entry name" value="Intergrase catalytic core"/>
    <property type="match status" value="1"/>
</dbReference>
<evidence type="ECO:0008006" key="4">
    <source>
        <dbReference type="Google" id="ProtNLM"/>
    </source>
</evidence>
<protein>
    <recommendedName>
        <fullName evidence="4">Tyr recombinase domain-containing protein</fullName>
    </recommendedName>
</protein>
<dbReference type="InterPro" id="IPR052055">
    <property type="entry name" value="Hepadnavirus_pol/RT"/>
</dbReference>
<keyword evidence="1" id="KW-0233">DNA recombination</keyword>
<dbReference type="CDD" id="cd09275">
    <property type="entry name" value="RNase_HI_RT_DIRS1"/>
    <property type="match status" value="1"/>
</dbReference>
<dbReference type="PANTHER" id="PTHR33050">
    <property type="entry name" value="REVERSE TRANSCRIPTASE DOMAIN-CONTAINING PROTEIN"/>
    <property type="match status" value="1"/>
</dbReference>
<sequence length="231" mass="27076">MTISLPEDKRIVILEHLRKFFNKQSCKIRDFARLIGTLNSICRTVAYGFVYIRDFERKKFLACIDSNNDYDVRMMLPTSLQPDFRWWLHRLRSPPIERPLLRRKFSHVIFSDASPSGWGASMGRKQTHGWWSDQDRDEHINFLELKAVEYALRSFGIDTSIFSTHTTRRASFSAAARRGISIEDIRKTAGWSPNSSTFANFYNRPVMPSTDVARTIILNFYLRLHFVLYLV</sequence>
<dbReference type="PANTHER" id="PTHR33050:SF7">
    <property type="entry name" value="RIBONUCLEASE H"/>
    <property type="match status" value="1"/>
</dbReference>
<proteinExistence type="predicted"/>
<dbReference type="GO" id="GO:0003677">
    <property type="term" value="F:DNA binding"/>
    <property type="evidence" value="ECO:0007669"/>
    <property type="project" value="InterPro"/>
</dbReference>
<accession>A0A026WHM2</accession>
<dbReference type="SUPFAM" id="SSF56349">
    <property type="entry name" value="DNA breaking-rejoining enzymes"/>
    <property type="match status" value="1"/>
</dbReference>
<evidence type="ECO:0000313" key="3">
    <source>
        <dbReference type="Proteomes" id="UP000053097"/>
    </source>
</evidence>
<evidence type="ECO:0000256" key="1">
    <source>
        <dbReference type="ARBA" id="ARBA00023172"/>
    </source>
</evidence>
<dbReference type="EMBL" id="KK107199">
    <property type="protein sequence ID" value="EZA55557.1"/>
    <property type="molecule type" value="Genomic_DNA"/>
</dbReference>
<dbReference type="AlphaFoldDB" id="A0A026WHM2"/>
<organism evidence="2 3">
    <name type="scientific">Ooceraea biroi</name>
    <name type="common">Clonal raider ant</name>
    <name type="synonym">Cerapachys biroi</name>
    <dbReference type="NCBI Taxonomy" id="2015173"/>
    <lineage>
        <taxon>Eukaryota</taxon>
        <taxon>Metazoa</taxon>
        <taxon>Ecdysozoa</taxon>
        <taxon>Arthropoda</taxon>
        <taxon>Hexapoda</taxon>
        <taxon>Insecta</taxon>
        <taxon>Pterygota</taxon>
        <taxon>Neoptera</taxon>
        <taxon>Endopterygota</taxon>
        <taxon>Hymenoptera</taxon>
        <taxon>Apocrita</taxon>
        <taxon>Aculeata</taxon>
        <taxon>Formicoidea</taxon>
        <taxon>Formicidae</taxon>
        <taxon>Dorylinae</taxon>
        <taxon>Ooceraea</taxon>
    </lineage>
</organism>
<keyword evidence="3" id="KW-1185">Reference proteome</keyword>
<evidence type="ECO:0000313" key="2">
    <source>
        <dbReference type="EMBL" id="EZA55557.1"/>
    </source>
</evidence>
<dbReference type="Proteomes" id="UP000053097">
    <property type="component" value="Unassembled WGS sequence"/>
</dbReference>
<dbReference type="GO" id="GO:0006310">
    <property type="term" value="P:DNA recombination"/>
    <property type="evidence" value="ECO:0007669"/>
    <property type="project" value="UniProtKB-KW"/>
</dbReference>
<dbReference type="GO" id="GO:0015074">
    <property type="term" value="P:DNA integration"/>
    <property type="evidence" value="ECO:0007669"/>
    <property type="project" value="InterPro"/>
</dbReference>
<gene>
    <name evidence="2" type="ORF">X777_03811</name>
</gene>
<dbReference type="OrthoDB" id="7692528at2759"/>
<dbReference type="InterPro" id="IPR013762">
    <property type="entry name" value="Integrase-like_cat_sf"/>
</dbReference>
<dbReference type="InterPro" id="IPR011010">
    <property type="entry name" value="DNA_brk_join_enz"/>
</dbReference>
<dbReference type="OMA" id="VMYGPLY"/>